<comment type="caution">
    <text evidence="2">The sequence shown here is derived from an EMBL/GenBank/DDBJ whole genome shotgun (WGS) entry which is preliminary data.</text>
</comment>
<feature type="transmembrane region" description="Helical" evidence="1">
    <location>
        <begin position="20"/>
        <end position="40"/>
    </location>
</feature>
<evidence type="ECO:0000256" key="1">
    <source>
        <dbReference type="SAM" id="Phobius"/>
    </source>
</evidence>
<name>A0A2T0LYA8_9PSEU</name>
<proteinExistence type="predicted"/>
<accession>A0A2T0LYA8</accession>
<sequence>MMGNLVKAESRKIITTKSWWILLIPSVAFALAFALFWGAITNDLNDYLGSSDARELAGLLGISLGELPVGLLALAHGVNIGTIFPIIFGVFALAGEYSKKTITTTFLTAPNRGSALTAKMLTYIGFGAIYGLVIVGAASLGTVLTVDERGLPTAGQWLGVLGAGILATVLATLFGIGVGAVWNSVVGSVITLTIWMLIVENVLVFVSFGWLDITWLGGVLPNGTLNGIVGAIGAEAFGAAGLSVPGELDEDLQWLLQYTAGAPGAFAWWVSAAIFLAWTMVFFLAGWAANQRRDIT</sequence>
<reference evidence="2 3" key="1">
    <citation type="submission" date="2018-03" db="EMBL/GenBank/DDBJ databases">
        <title>Genomic Encyclopedia of Type Strains, Phase III (KMG-III): the genomes of soil and plant-associated and newly described type strains.</title>
        <authorList>
            <person name="Whitman W."/>
        </authorList>
    </citation>
    <scope>NUCLEOTIDE SEQUENCE [LARGE SCALE GENOMIC DNA]</scope>
    <source>
        <strain evidence="2 3">CGMCC 4.7125</strain>
    </source>
</reference>
<keyword evidence="1" id="KW-0472">Membrane</keyword>
<feature type="transmembrane region" description="Helical" evidence="1">
    <location>
        <begin position="266"/>
        <end position="289"/>
    </location>
</feature>
<keyword evidence="3" id="KW-1185">Reference proteome</keyword>
<organism evidence="2 3">
    <name type="scientific">Prauserella shujinwangii</name>
    <dbReference type="NCBI Taxonomy" id="1453103"/>
    <lineage>
        <taxon>Bacteria</taxon>
        <taxon>Bacillati</taxon>
        <taxon>Actinomycetota</taxon>
        <taxon>Actinomycetes</taxon>
        <taxon>Pseudonocardiales</taxon>
        <taxon>Pseudonocardiaceae</taxon>
        <taxon>Prauserella</taxon>
    </lineage>
</organism>
<evidence type="ECO:0000313" key="3">
    <source>
        <dbReference type="Proteomes" id="UP000238362"/>
    </source>
</evidence>
<feature type="transmembrane region" description="Helical" evidence="1">
    <location>
        <begin position="121"/>
        <end position="145"/>
    </location>
</feature>
<evidence type="ECO:0000313" key="2">
    <source>
        <dbReference type="EMBL" id="PRX49094.1"/>
    </source>
</evidence>
<dbReference type="Proteomes" id="UP000238362">
    <property type="component" value="Unassembled WGS sequence"/>
</dbReference>
<gene>
    <name evidence="2" type="ORF">B0I33_103127</name>
</gene>
<dbReference type="AlphaFoldDB" id="A0A2T0LYA8"/>
<protein>
    <submittedName>
        <fullName evidence="2">ABC-2 type transport system permease protein</fullName>
    </submittedName>
</protein>
<feature type="transmembrane region" description="Helical" evidence="1">
    <location>
        <begin position="69"/>
        <end position="94"/>
    </location>
</feature>
<feature type="transmembrane region" description="Helical" evidence="1">
    <location>
        <begin position="189"/>
        <end position="211"/>
    </location>
</feature>
<dbReference type="EMBL" id="PVNH01000003">
    <property type="protein sequence ID" value="PRX49094.1"/>
    <property type="molecule type" value="Genomic_DNA"/>
</dbReference>
<keyword evidence="1" id="KW-1133">Transmembrane helix</keyword>
<keyword evidence="1" id="KW-0812">Transmembrane</keyword>
<feature type="transmembrane region" description="Helical" evidence="1">
    <location>
        <begin position="157"/>
        <end position="182"/>
    </location>
</feature>